<gene>
    <name evidence="2" type="ORF">bsdtb5_25530</name>
</gene>
<evidence type="ECO:0000313" key="3">
    <source>
        <dbReference type="Proteomes" id="UP000595897"/>
    </source>
</evidence>
<dbReference type="EMBL" id="AP024169">
    <property type="protein sequence ID" value="BCN31258.1"/>
    <property type="molecule type" value="Genomic_DNA"/>
</dbReference>
<dbReference type="KEGG" id="ahb:bsdtb5_25530"/>
<keyword evidence="1" id="KW-0812">Transmembrane</keyword>
<evidence type="ECO:0000313" key="2">
    <source>
        <dbReference type="EMBL" id="BCN31258.1"/>
    </source>
</evidence>
<organism evidence="2 3">
    <name type="scientific">Anaeromicropila herbilytica</name>
    <dbReference type="NCBI Taxonomy" id="2785025"/>
    <lineage>
        <taxon>Bacteria</taxon>
        <taxon>Bacillati</taxon>
        <taxon>Bacillota</taxon>
        <taxon>Clostridia</taxon>
        <taxon>Lachnospirales</taxon>
        <taxon>Lachnospiraceae</taxon>
        <taxon>Anaeromicropila</taxon>
    </lineage>
</organism>
<feature type="transmembrane region" description="Helical" evidence="1">
    <location>
        <begin position="44"/>
        <end position="67"/>
    </location>
</feature>
<feature type="transmembrane region" description="Helical" evidence="1">
    <location>
        <begin position="16"/>
        <end position="38"/>
    </location>
</feature>
<proteinExistence type="predicted"/>
<keyword evidence="1" id="KW-1133">Transmembrane helix</keyword>
<dbReference type="AlphaFoldDB" id="A0A7R7EM33"/>
<sequence>MIRGEREFKNKNGKAVAIFLLYISALMIMFSGAFYSFYSVINHITLKVISSEISGAVFGILVLYLGIRYYIAVLKLRVDV</sequence>
<name>A0A7R7EM33_9FIRM</name>
<dbReference type="RefSeq" id="WP_271712394.1">
    <property type="nucleotide sequence ID" value="NZ_AP024169.1"/>
</dbReference>
<dbReference type="Proteomes" id="UP000595897">
    <property type="component" value="Chromosome"/>
</dbReference>
<reference evidence="2 3" key="1">
    <citation type="submission" date="2020-11" db="EMBL/GenBank/DDBJ databases">
        <title>Draft genome sequencing of a Lachnospiraceae strain isolated from anoxic soil subjected to BSD treatment.</title>
        <authorList>
            <person name="Uek A."/>
            <person name="Tonouchi A."/>
        </authorList>
    </citation>
    <scope>NUCLEOTIDE SEQUENCE [LARGE SCALE GENOMIC DNA]</scope>
    <source>
        <strain evidence="2 3">TB5</strain>
    </source>
</reference>
<protein>
    <submittedName>
        <fullName evidence="2">Uncharacterized protein</fullName>
    </submittedName>
</protein>
<accession>A0A7R7EM33</accession>
<evidence type="ECO:0000256" key="1">
    <source>
        <dbReference type="SAM" id="Phobius"/>
    </source>
</evidence>
<keyword evidence="3" id="KW-1185">Reference proteome</keyword>
<keyword evidence="1" id="KW-0472">Membrane</keyword>